<dbReference type="EMBL" id="JAADJZ010000011">
    <property type="protein sequence ID" value="KAF2871802.1"/>
    <property type="molecule type" value="Genomic_DNA"/>
</dbReference>
<gene>
    <name evidence="1" type="ORF">BDV95DRAFT_493807</name>
</gene>
<evidence type="ECO:0000313" key="2">
    <source>
        <dbReference type="Proteomes" id="UP000481861"/>
    </source>
</evidence>
<dbReference type="AlphaFoldDB" id="A0A7C8MF51"/>
<evidence type="ECO:0000313" key="1">
    <source>
        <dbReference type="EMBL" id="KAF2871802.1"/>
    </source>
</evidence>
<dbReference type="InterPro" id="IPR022698">
    <property type="entry name" value="OrsD"/>
</dbReference>
<reference evidence="1 2" key="1">
    <citation type="submission" date="2020-01" db="EMBL/GenBank/DDBJ databases">
        <authorList>
            <consortium name="DOE Joint Genome Institute"/>
            <person name="Haridas S."/>
            <person name="Albert R."/>
            <person name="Binder M."/>
            <person name="Bloem J."/>
            <person name="Labutti K."/>
            <person name="Salamov A."/>
            <person name="Andreopoulos B."/>
            <person name="Baker S.E."/>
            <person name="Barry K."/>
            <person name="Bills G."/>
            <person name="Bluhm B.H."/>
            <person name="Cannon C."/>
            <person name="Castanera R."/>
            <person name="Culley D.E."/>
            <person name="Daum C."/>
            <person name="Ezra D."/>
            <person name="Gonzalez J.B."/>
            <person name="Henrissat B."/>
            <person name="Kuo A."/>
            <person name="Liang C."/>
            <person name="Lipzen A."/>
            <person name="Lutzoni F."/>
            <person name="Magnuson J."/>
            <person name="Mondo S."/>
            <person name="Nolan M."/>
            <person name="Ohm R."/>
            <person name="Pangilinan J."/>
            <person name="Park H.-J.H."/>
            <person name="Ramirez L."/>
            <person name="Alfaro M."/>
            <person name="Sun H."/>
            <person name="Tritt A."/>
            <person name="Yoshinaga Y."/>
            <person name="Zwiers L.-H.L."/>
            <person name="Turgeon B.G."/>
            <person name="Goodwin S.B."/>
            <person name="Spatafora J.W."/>
            <person name="Crous P.W."/>
            <person name="Grigoriev I.V."/>
        </authorList>
    </citation>
    <scope>NUCLEOTIDE SEQUENCE [LARGE SCALE GENOMIC DNA]</scope>
    <source>
        <strain evidence="1 2">CBS 611.86</strain>
    </source>
</reference>
<dbReference type="Proteomes" id="UP000481861">
    <property type="component" value="Unassembled WGS sequence"/>
</dbReference>
<accession>A0A7C8MF51</accession>
<organism evidence="1 2">
    <name type="scientific">Massariosphaeria phaeospora</name>
    <dbReference type="NCBI Taxonomy" id="100035"/>
    <lineage>
        <taxon>Eukaryota</taxon>
        <taxon>Fungi</taxon>
        <taxon>Dikarya</taxon>
        <taxon>Ascomycota</taxon>
        <taxon>Pezizomycotina</taxon>
        <taxon>Dothideomycetes</taxon>
        <taxon>Pleosporomycetidae</taxon>
        <taxon>Pleosporales</taxon>
        <taxon>Pleosporales incertae sedis</taxon>
        <taxon>Massariosphaeria</taxon>
    </lineage>
</organism>
<sequence length="58" mass="6780">IAKTNVKLQHFEHLAAYSIAICKECKHSVLPSYVKSYLQRMHRVKQKQAKDIAKRVRS</sequence>
<name>A0A7C8MF51_9PLEO</name>
<dbReference type="OrthoDB" id="3779166at2759"/>
<feature type="non-terminal residue" evidence="1">
    <location>
        <position position="1"/>
    </location>
</feature>
<proteinExistence type="predicted"/>
<comment type="caution">
    <text evidence="1">The sequence shown here is derived from an EMBL/GenBank/DDBJ whole genome shotgun (WGS) entry which is preliminary data.</text>
</comment>
<keyword evidence="2" id="KW-1185">Reference proteome</keyword>
<dbReference type="Pfam" id="PF12013">
    <property type="entry name" value="OrsD"/>
    <property type="match status" value="1"/>
</dbReference>
<protein>
    <submittedName>
        <fullName evidence="1">Uncharacterized protein</fullName>
    </submittedName>
</protein>